<sequence>MPRELRVKAKVNALAGSDSSDKDHKFGGRAVRPPHVANPSKAARRTRAVGVDPALHKTHFESWADLQYYLVVYERSTHQVSCAETIVCTHAGKYTSCGKREWKLY</sequence>
<dbReference type="EMBL" id="QXFV01000410">
    <property type="protein sequence ID" value="KAE9038402.1"/>
    <property type="molecule type" value="Genomic_DNA"/>
</dbReference>
<dbReference type="EMBL" id="QXFT01000436">
    <property type="protein sequence ID" value="KAE9344014.1"/>
    <property type="molecule type" value="Genomic_DNA"/>
</dbReference>
<dbReference type="Proteomes" id="UP000435112">
    <property type="component" value="Unassembled WGS sequence"/>
</dbReference>
<keyword evidence="6" id="KW-1185">Reference proteome</keyword>
<comment type="caution">
    <text evidence="3">The sequence shown here is derived from an EMBL/GenBank/DDBJ whole genome shotgun (WGS) entry which is preliminary data.</text>
</comment>
<organism evidence="3 5">
    <name type="scientific">Phytophthora rubi</name>
    <dbReference type="NCBI Taxonomy" id="129364"/>
    <lineage>
        <taxon>Eukaryota</taxon>
        <taxon>Sar</taxon>
        <taxon>Stramenopiles</taxon>
        <taxon>Oomycota</taxon>
        <taxon>Peronosporomycetes</taxon>
        <taxon>Peronosporales</taxon>
        <taxon>Peronosporaceae</taxon>
        <taxon>Phytophthora</taxon>
    </lineage>
</organism>
<protein>
    <submittedName>
        <fullName evidence="3">Uncharacterized protein</fullName>
    </submittedName>
</protein>
<feature type="region of interest" description="Disordered" evidence="1">
    <location>
        <begin position="14"/>
        <end position="45"/>
    </location>
</feature>
<gene>
    <name evidence="3" type="ORF">PR001_g7970</name>
    <name evidence="2" type="ORF">PR002_g18416</name>
    <name evidence="4" type="ORF">PR003_g8684</name>
</gene>
<evidence type="ECO:0000313" key="2">
    <source>
        <dbReference type="EMBL" id="KAE8999570.1"/>
    </source>
</evidence>
<evidence type="ECO:0000313" key="4">
    <source>
        <dbReference type="EMBL" id="KAE9344014.1"/>
    </source>
</evidence>
<evidence type="ECO:0000256" key="1">
    <source>
        <dbReference type="SAM" id="MobiDB-lite"/>
    </source>
</evidence>
<evidence type="ECO:0000313" key="3">
    <source>
        <dbReference type="EMBL" id="KAE9038402.1"/>
    </source>
</evidence>
<dbReference type="AlphaFoldDB" id="A0A6A3N409"/>
<evidence type="ECO:0000313" key="7">
    <source>
        <dbReference type="Proteomes" id="UP000435112"/>
    </source>
</evidence>
<evidence type="ECO:0000313" key="5">
    <source>
        <dbReference type="Proteomes" id="UP000429607"/>
    </source>
</evidence>
<proteinExistence type="predicted"/>
<dbReference type="Proteomes" id="UP000434957">
    <property type="component" value="Unassembled WGS sequence"/>
</dbReference>
<dbReference type="OrthoDB" id="10270288at2759"/>
<reference evidence="5 7" key="1">
    <citation type="submission" date="2018-09" db="EMBL/GenBank/DDBJ databases">
        <title>Genomic investigation of the strawberry pathogen Phytophthora fragariae indicates pathogenicity is determined by transcriptional variation in three key races.</title>
        <authorList>
            <person name="Adams T.M."/>
            <person name="Armitage A.D."/>
            <person name="Sobczyk M.K."/>
            <person name="Bates H.J."/>
            <person name="Dunwell J.M."/>
            <person name="Nellist C.F."/>
            <person name="Harrison R.J."/>
        </authorList>
    </citation>
    <scope>NUCLEOTIDE SEQUENCE [LARGE SCALE GENOMIC DNA]</scope>
    <source>
        <strain evidence="3 5">SCRP249</strain>
        <strain evidence="2 7">SCRP324</strain>
        <strain evidence="4 6">SCRP333</strain>
    </source>
</reference>
<name>A0A6A3N409_9STRA</name>
<dbReference type="Proteomes" id="UP000429607">
    <property type="component" value="Unassembled WGS sequence"/>
</dbReference>
<evidence type="ECO:0000313" key="6">
    <source>
        <dbReference type="Proteomes" id="UP000434957"/>
    </source>
</evidence>
<accession>A0A6A3N409</accession>
<dbReference type="EMBL" id="QXFU01001573">
    <property type="protein sequence ID" value="KAE8999570.1"/>
    <property type="molecule type" value="Genomic_DNA"/>
</dbReference>